<reference evidence="5 6" key="1">
    <citation type="submission" date="2020-07" db="EMBL/GenBank/DDBJ databases">
        <title>Sequencing the genomes of 1000 actinobacteria strains.</title>
        <authorList>
            <person name="Klenk H.-P."/>
        </authorList>
    </citation>
    <scope>NUCLEOTIDE SEQUENCE [LARGE SCALE GENOMIC DNA]</scope>
    <source>
        <strain evidence="5 6">DSM 23871</strain>
    </source>
</reference>
<dbReference type="Pfam" id="PF03575">
    <property type="entry name" value="Peptidase_S51"/>
    <property type="match status" value="1"/>
</dbReference>
<evidence type="ECO:0000313" key="5">
    <source>
        <dbReference type="EMBL" id="NYD75124.1"/>
    </source>
</evidence>
<keyword evidence="2" id="KW-0645">Protease</keyword>
<keyword evidence="5" id="KW-0224">Dipeptidase</keyword>
<sequence>MKLLLTSGGVTNASIRAELDRQLGKPVSACHALAIPTAQWGHPLCGPDSARRFVAAGSDRDLTGLGWASVGLLELTALPSIPAERWTSWIRDADALLVDGGDATYLAHWMRESGLADLLPTLDDTVWVGISAGSMAMTPRIGHDFVEWAGAADDSTLGIVDFAIYPHLDVFPSNTVAHAERWVEDVGLPAYVIDDETAIAIGDDGIPHVISEGRWIELRPGQHRTASHR</sequence>
<keyword evidence="3 5" id="KW-0378">Hydrolase</keyword>
<accession>A0A852T392</accession>
<dbReference type="Gene3D" id="3.40.50.880">
    <property type="match status" value="1"/>
</dbReference>
<dbReference type="GO" id="GO:0008236">
    <property type="term" value="F:serine-type peptidase activity"/>
    <property type="evidence" value="ECO:0007669"/>
    <property type="project" value="UniProtKB-KW"/>
</dbReference>
<protein>
    <submittedName>
        <fullName evidence="5">Dipeptidase E</fullName>
        <ecNumber evidence="5">3.4.13.21</ecNumber>
    </submittedName>
</protein>
<evidence type="ECO:0000313" key="6">
    <source>
        <dbReference type="Proteomes" id="UP000589620"/>
    </source>
</evidence>
<dbReference type="InterPro" id="IPR005320">
    <property type="entry name" value="Peptidase_S51"/>
</dbReference>
<dbReference type="GO" id="GO:0016805">
    <property type="term" value="F:dipeptidase activity"/>
    <property type="evidence" value="ECO:0007669"/>
    <property type="project" value="UniProtKB-KW"/>
</dbReference>
<organism evidence="5 6">
    <name type="scientific">Leifsonia soli</name>
    <dbReference type="NCBI Taxonomy" id="582665"/>
    <lineage>
        <taxon>Bacteria</taxon>
        <taxon>Bacillati</taxon>
        <taxon>Actinomycetota</taxon>
        <taxon>Actinomycetes</taxon>
        <taxon>Micrococcales</taxon>
        <taxon>Microbacteriaceae</taxon>
        <taxon>Leifsonia</taxon>
    </lineage>
</organism>
<dbReference type="EMBL" id="JACCBJ010000001">
    <property type="protein sequence ID" value="NYD75124.1"/>
    <property type="molecule type" value="Genomic_DNA"/>
</dbReference>
<dbReference type="SUPFAM" id="SSF52317">
    <property type="entry name" value="Class I glutamine amidotransferase-like"/>
    <property type="match status" value="1"/>
</dbReference>
<comment type="similarity">
    <text evidence="1">Belongs to the peptidase S51 family.</text>
</comment>
<name>A0A852T392_9MICO</name>
<evidence type="ECO:0000256" key="1">
    <source>
        <dbReference type="ARBA" id="ARBA00006534"/>
    </source>
</evidence>
<dbReference type="InterPro" id="IPR029062">
    <property type="entry name" value="Class_I_gatase-like"/>
</dbReference>
<dbReference type="Proteomes" id="UP000589620">
    <property type="component" value="Unassembled WGS sequence"/>
</dbReference>
<keyword evidence="4" id="KW-0720">Serine protease</keyword>
<dbReference type="AlphaFoldDB" id="A0A852T392"/>
<gene>
    <name evidence="5" type="ORF">BJ963_002643</name>
</gene>
<evidence type="ECO:0000256" key="3">
    <source>
        <dbReference type="ARBA" id="ARBA00022801"/>
    </source>
</evidence>
<comment type="caution">
    <text evidence="5">The sequence shown here is derived from an EMBL/GenBank/DDBJ whole genome shotgun (WGS) entry which is preliminary data.</text>
</comment>
<proteinExistence type="inferred from homology"/>
<keyword evidence="6" id="KW-1185">Reference proteome</keyword>
<dbReference type="RefSeq" id="WP_179457147.1">
    <property type="nucleotide sequence ID" value="NZ_BAAAPX010000001.1"/>
</dbReference>
<dbReference type="EC" id="3.4.13.21" evidence="5"/>
<dbReference type="GO" id="GO:0006508">
    <property type="term" value="P:proteolysis"/>
    <property type="evidence" value="ECO:0007669"/>
    <property type="project" value="UniProtKB-KW"/>
</dbReference>
<evidence type="ECO:0000256" key="2">
    <source>
        <dbReference type="ARBA" id="ARBA00022670"/>
    </source>
</evidence>
<evidence type="ECO:0000256" key="4">
    <source>
        <dbReference type="ARBA" id="ARBA00022825"/>
    </source>
</evidence>